<evidence type="ECO:0000313" key="2">
    <source>
        <dbReference type="Proteomes" id="UP001196413"/>
    </source>
</evidence>
<accession>A0AAD5QJP2</accession>
<proteinExistence type="predicted"/>
<comment type="caution">
    <text evidence="1">The sequence shown here is derived from an EMBL/GenBank/DDBJ whole genome shotgun (WGS) entry which is preliminary data.</text>
</comment>
<evidence type="ECO:0000313" key="1">
    <source>
        <dbReference type="EMBL" id="KAJ1349376.1"/>
    </source>
</evidence>
<keyword evidence="2" id="KW-1185">Reference proteome</keyword>
<gene>
    <name evidence="1" type="ORF">KIN20_004934</name>
</gene>
<dbReference type="Proteomes" id="UP001196413">
    <property type="component" value="Unassembled WGS sequence"/>
</dbReference>
<dbReference type="EMBL" id="JAHQIW010000655">
    <property type="protein sequence ID" value="KAJ1349376.1"/>
    <property type="molecule type" value="Genomic_DNA"/>
</dbReference>
<organism evidence="1 2">
    <name type="scientific">Parelaphostrongylus tenuis</name>
    <name type="common">Meningeal worm</name>
    <dbReference type="NCBI Taxonomy" id="148309"/>
    <lineage>
        <taxon>Eukaryota</taxon>
        <taxon>Metazoa</taxon>
        <taxon>Ecdysozoa</taxon>
        <taxon>Nematoda</taxon>
        <taxon>Chromadorea</taxon>
        <taxon>Rhabditida</taxon>
        <taxon>Rhabditina</taxon>
        <taxon>Rhabditomorpha</taxon>
        <taxon>Strongyloidea</taxon>
        <taxon>Metastrongylidae</taxon>
        <taxon>Parelaphostrongylus</taxon>
    </lineage>
</organism>
<dbReference type="AlphaFoldDB" id="A0AAD5QJP2"/>
<feature type="non-terminal residue" evidence="1">
    <location>
        <position position="1"/>
    </location>
</feature>
<reference evidence="1" key="1">
    <citation type="submission" date="2021-06" db="EMBL/GenBank/DDBJ databases">
        <title>Parelaphostrongylus tenuis whole genome reference sequence.</title>
        <authorList>
            <person name="Garwood T.J."/>
            <person name="Larsen P.A."/>
            <person name="Fountain-Jones N.M."/>
            <person name="Garbe J.R."/>
            <person name="Macchietto M.G."/>
            <person name="Kania S.A."/>
            <person name="Gerhold R.W."/>
            <person name="Richards J.E."/>
            <person name="Wolf T.M."/>
        </authorList>
    </citation>
    <scope>NUCLEOTIDE SEQUENCE</scope>
    <source>
        <strain evidence="1">MNPRO001-30</strain>
        <tissue evidence="1">Meninges</tissue>
    </source>
</reference>
<protein>
    <submittedName>
        <fullName evidence="1">Uncharacterized protein</fullName>
    </submittedName>
</protein>
<sequence>MFVDGCLWVKGRCEPPMKTSGQYRPLDTTVASNRHTNYANLVAENPVRFPLIAITGIALAVACHRA</sequence>
<name>A0AAD5QJP2_PARTN</name>